<accession>A0ABQ1UV65</accession>
<evidence type="ECO:0000313" key="2">
    <source>
        <dbReference type="EMBL" id="GGF27663.1"/>
    </source>
</evidence>
<comment type="caution">
    <text evidence="2">The sequence shown here is derived from an EMBL/GenBank/DDBJ whole genome shotgun (WGS) entry which is preliminary data.</text>
</comment>
<keyword evidence="3" id="KW-1185">Reference proteome</keyword>
<evidence type="ECO:0000256" key="1">
    <source>
        <dbReference type="SAM" id="SignalP"/>
    </source>
</evidence>
<gene>
    <name evidence="2" type="ORF">GCM10011339_14690</name>
</gene>
<sequence>MKKLLYPLLLILSGFLSCNVEEQEPEPNINLEWGSHLDSAEFYNALYDPENIKKYLTGEWELVKFRHNYGPDLTGDELFDNRTLLFEEDQVFTKTIAHEENGTTQATGTYQLTCPSGERYEANEVSNGFSCLTINYSEGDEIVGNCYGDEGWEIIWLNKRFQLVTACYAAYGDDWFEYTYEKK</sequence>
<dbReference type="RefSeq" id="WP_137401558.1">
    <property type="nucleotide sequence ID" value="NZ_BMIU01000006.1"/>
</dbReference>
<dbReference type="EMBL" id="BMIU01000006">
    <property type="protein sequence ID" value="GGF27663.1"/>
    <property type="molecule type" value="Genomic_DNA"/>
</dbReference>
<organism evidence="2 3">
    <name type="scientific">Echinicola rosea</name>
    <dbReference type="NCBI Taxonomy" id="1807691"/>
    <lineage>
        <taxon>Bacteria</taxon>
        <taxon>Pseudomonadati</taxon>
        <taxon>Bacteroidota</taxon>
        <taxon>Cytophagia</taxon>
        <taxon>Cytophagales</taxon>
        <taxon>Cyclobacteriaceae</taxon>
        <taxon>Echinicola</taxon>
    </lineage>
</organism>
<reference evidence="3" key="1">
    <citation type="journal article" date="2019" name="Int. J. Syst. Evol. Microbiol.">
        <title>The Global Catalogue of Microorganisms (GCM) 10K type strain sequencing project: providing services to taxonomists for standard genome sequencing and annotation.</title>
        <authorList>
            <consortium name="The Broad Institute Genomics Platform"/>
            <consortium name="The Broad Institute Genome Sequencing Center for Infectious Disease"/>
            <person name="Wu L."/>
            <person name="Ma J."/>
        </authorList>
    </citation>
    <scope>NUCLEOTIDE SEQUENCE [LARGE SCALE GENOMIC DNA]</scope>
    <source>
        <strain evidence="3">CGMCC 1.15407</strain>
    </source>
</reference>
<evidence type="ECO:0008006" key="4">
    <source>
        <dbReference type="Google" id="ProtNLM"/>
    </source>
</evidence>
<feature type="signal peptide" evidence="1">
    <location>
        <begin position="1"/>
        <end position="22"/>
    </location>
</feature>
<protein>
    <recommendedName>
        <fullName evidence="4">Lipocalin-like domain-containing protein</fullName>
    </recommendedName>
</protein>
<proteinExistence type="predicted"/>
<evidence type="ECO:0000313" key="3">
    <source>
        <dbReference type="Proteomes" id="UP000647339"/>
    </source>
</evidence>
<keyword evidence="1" id="KW-0732">Signal</keyword>
<dbReference type="PROSITE" id="PS51257">
    <property type="entry name" value="PROKAR_LIPOPROTEIN"/>
    <property type="match status" value="1"/>
</dbReference>
<name>A0ABQ1UV65_9BACT</name>
<feature type="chain" id="PRO_5046731676" description="Lipocalin-like domain-containing protein" evidence="1">
    <location>
        <begin position="23"/>
        <end position="183"/>
    </location>
</feature>
<dbReference type="Proteomes" id="UP000647339">
    <property type="component" value="Unassembled WGS sequence"/>
</dbReference>